<evidence type="ECO:0000259" key="4">
    <source>
        <dbReference type="SMART" id="SM00739"/>
    </source>
</evidence>
<gene>
    <name evidence="5" type="ORF">BvMPK_2356</name>
</gene>
<proteinExistence type="predicted"/>
<dbReference type="InterPro" id="IPR005824">
    <property type="entry name" value="KOW"/>
</dbReference>
<dbReference type="InterPro" id="IPR006645">
    <property type="entry name" value="NGN-like_dom"/>
</dbReference>
<dbReference type="SUPFAM" id="SSF82679">
    <property type="entry name" value="N-utilization substance G protein NusG, N-terminal domain"/>
    <property type="match status" value="1"/>
</dbReference>
<evidence type="ECO:0000313" key="5">
    <source>
        <dbReference type="EMBL" id="ALK84953.1"/>
    </source>
</evidence>
<sequence length="188" mass="21746">MLKRHHFFHFLEHLTLLFLPPNMKKWLVAYVRLHHEKKTAERLTAMNIENFLPVQEEIRQWTYRKKKIKRVVIPMMIFVHVDAAERSQVLTLSAISRYMVLHGEHTPAVIPDEQMERFKFMLDYSDEAVEMCTAPLAPGELIRVVKGPLKGLEGELVEVDGKAKVVVRLDLLGCAGVDMPVGFVEKMK</sequence>
<dbReference type="GO" id="GO:0006354">
    <property type="term" value="P:DNA-templated transcription elongation"/>
    <property type="evidence" value="ECO:0007669"/>
    <property type="project" value="InterPro"/>
</dbReference>
<dbReference type="GO" id="GO:0031564">
    <property type="term" value="P:transcription antitermination"/>
    <property type="evidence" value="ECO:0007669"/>
    <property type="project" value="UniProtKB-KW"/>
</dbReference>
<reference evidence="5 6" key="2">
    <citation type="journal article" date="2016" name="Genome Biol. Evol.">
        <title>Extensive mobilome-driven genome diversification in mouse gut-associated Bacteroides vulgatus mpk.</title>
        <authorList>
            <person name="Lange A."/>
            <person name="Beier S."/>
            <person name="Steimle A."/>
            <person name="Autenrieth I.B."/>
            <person name="Huson D.H."/>
            <person name="Frick J.S."/>
        </authorList>
    </citation>
    <scope>NUCLEOTIDE SEQUENCE [LARGE SCALE GENOMIC DNA]</scope>
    <source>
        <strain evidence="6">mpk</strain>
    </source>
</reference>
<dbReference type="EMBL" id="CP013020">
    <property type="protein sequence ID" value="ALK84953.1"/>
    <property type="molecule type" value="Genomic_DNA"/>
</dbReference>
<dbReference type="Pfam" id="PF02357">
    <property type="entry name" value="NusG"/>
    <property type="match status" value="1"/>
</dbReference>
<dbReference type="NCBIfam" id="NF033644">
    <property type="entry name" value="antiterm_UpxY"/>
    <property type="match status" value="1"/>
</dbReference>
<keyword evidence="2" id="KW-0805">Transcription regulation</keyword>
<evidence type="ECO:0000256" key="3">
    <source>
        <dbReference type="ARBA" id="ARBA00023163"/>
    </source>
</evidence>
<dbReference type="InterPro" id="IPR008991">
    <property type="entry name" value="Translation_prot_SH3-like_sf"/>
</dbReference>
<name>A0A0P0M2W2_PHOVU</name>
<accession>A0A0P0M2W2</accession>
<dbReference type="PANTHER" id="PTHR30265">
    <property type="entry name" value="RHO-INTERACTING TRANSCRIPTION TERMINATION FACTOR NUSG"/>
    <property type="match status" value="1"/>
</dbReference>
<dbReference type="InterPro" id="IPR036735">
    <property type="entry name" value="NGN_dom_sf"/>
</dbReference>
<keyword evidence="1" id="KW-0889">Transcription antitermination</keyword>
<dbReference type="CDD" id="cd09895">
    <property type="entry name" value="NGN_SP_UpxY"/>
    <property type="match status" value="1"/>
</dbReference>
<dbReference type="Gene3D" id="3.30.70.940">
    <property type="entry name" value="NusG, N-terminal domain"/>
    <property type="match status" value="1"/>
</dbReference>
<reference evidence="6" key="1">
    <citation type="submission" date="2015-10" db="EMBL/GenBank/DDBJ databases">
        <title>Extensive mobilome-driven genome diversification in gut-associated Bacteroides vulgatus mpk.</title>
        <authorList>
            <person name="Beier S."/>
            <person name="Lange A."/>
            <person name="Huson D.H."/>
            <person name="Frick J.-S."/>
            <person name="Autenrieth I.B."/>
        </authorList>
    </citation>
    <scope>NUCLEOTIDE SEQUENCE [LARGE SCALE GENOMIC DNA]</scope>
    <source>
        <strain evidence="6">mpk</strain>
    </source>
</reference>
<dbReference type="Proteomes" id="UP000061587">
    <property type="component" value="Chromosome"/>
</dbReference>
<organism evidence="5 6">
    <name type="scientific">Phocaeicola vulgatus</name>
    <name type="common">Bacteroides vulgatus</name>
    <dbReference type="NCBI Taxonomy" id="821"/>
    <lineage>
        <taxon>Bacteria</taxon>
        <taxon>Pseudomonadati</taxon>
        <taxon>Bacteroidota</taxon>
        <taxon>Bacteroidia</taxon>
        <taxon>Bacteroidales</taxon>
        <taxon>Bacteroidaceae</taxon>
        <taxon>Phocaeicola</taxon>
    </lineage>
</organism>
<dbReference type="InterPro" id="IPR043425">
    <property type="entry name" value="NusG-like"/>
</dbReference>
<feature type="domain" description="KOW" evidence="4">
    <location>
        <begin position="135"/>
        <end position="162"/>
    </location>
</feature>
<dbReference type="SUPFAM" id="SSF50104">
    <property type="entry name" value="Translation proteins SH3-like domain"/>
    <property type="match status" value="1"/>
</dbReference>
<dbReference type="PANTHER" id="PTHR30265:SF4">
    <property type="entry name" value="KOW MOTIF FAMILY PROTEIN, EXPRESSED"/>
    <property type="match status" value="1"/>
</dbReference>
<dbReference type="AlphaFoldDB" id="A0A0P0M2W2"/>
<dbReference type="PATRIC" id="fig|821.40.peg.2822"/>
<dbReference type="SMART" id="SM00739">
    <property type="entry name" value="KOW"/>
    <property type="match status" value="1"/>
</dbReference>
<evidence type="ECO:0000256" key="1">
    <source>
        <dbReference type="ARBA" id="ARBA00022814"/>
    </source>
</evidence>
<protein>
    <submittedName>
        <fullName evidence="5">Transcription antitermination protein UpdY</fullName>
    </submittedName>
</protein>
<keyword evidence="3" id="KW-0804">Transcription</keyword>
<evidence type="ECO:0000256" key="2">
    <source>
        <dbReference type="ARBA" id="ARBA00023015"/>
    </source>
</evidence>
<dbReference type="CDD" id="cd06091">
    <property type="entry name" value="KOW_NusG"/>
    <property type="match status" value="1"/>
</dbReference>
<evidence type="ECO:0000313" key="6">
    <source>
        <dbReference type="Proteomes" id="UP000061587"/>
    </source>
</evidence>